<protein>
    <submittedName>
        <fullName evidence="1">Uncharacterized protein</fullName>
    </submittedName>
</protein>
<reference evidence="1" key="1">
    <citation type="submission" date="2020-03" db="EMBL/GenBank/DDBJ databases">
        <authorList>
            <person name="Weist P."/>
        </authorList>
    </citation>
    <scope>NUCLEOTIDE SEQUENCE</scope>
</reference>
<dbReference type="Proteomes" id="UP001153269">
    <property type="component" value="Unassembled WGS sequence"/>
</dbReference>
<dbReference type="EMBL" id="CADEAL010003967">
    <property type="protein sequence ID" value="CAB1448159.1"/>
    <property type="molecule type" value="Genomic_DNA"/>
</dbReference>
<gene>
    <name evidence="1" type="ORF">PLEPLA_LOCUS35822</name>
</gene>
<accession>A0A9N7V926</accession>
<dbReference type="AlphaFoldDB" id="A0A9N7V926"/>
<keyword evidence="2" id="KW-1185">Reference proteome</keyword>
<proteinExistence type="predicted"/>
<evidence type="ECO:0000313" key="2">
    <source>
        <dbReference type="Proteomes" id="UP001153269"/>
    </source>
</evidence>
<comment type="caution">
    <text evidence="1">The sequence shown here is derived from an EMBL/GenBank/DDBJ whole genome shotgun (WGS) entry which is preliminary data.</text>
</comment>
<organism evidence="1 2">
    <name type="scientific">Pleuronectes platessa</name>
    <name type="common">European plaice</name>
    <dbReference type="NCBI Taxonomy" id="8262"/>
    <lineage>
        <taxon>Eukaryota</taxon>
        <taxon>Metazoa</taxon>
        <taxon>Chordata</taxon>
        <taxon>Craniata</taxon>
        <taxon>Vertebrata</taxon>
        <taxon>Euteleostomi</taxon>
        <taxon>Actinopterygii</taxon>
        <taxon>Neopterygii</taxon>
        <taxon>Teleostei</taxon>
        <taxon>Neoteleostei</taxon>
        <taxon>Acanthomorphata</taxon>
        <taxon>Carangaria</taxon>
        <taxon>Pleuronectiformes</taxon>
        <taxon>Pleuronectoidei</taxon>
        <taxon>Pleuronectidae</taxon>
        <taxon>Pleuronectes</taxon>
    </lineage>
</organism>
<name>A0A9N7V926_PLEPL</name>
<sequence length="110" mass="11473">MEMQHRETGTNHADTYHGAGYQGNRCSYRHLFGGTLVGGNPVKGGLPLFESLQPNSPSGGFVPICCHEIQGHTLVGQLIPNGDGTAALLGSSKPPAPSSCSSTILIVMQI</sequence>
<evidence type="ECO:0000313" key="1">
    <source>
        <dbReference type="EMBL" id="CAB1448159.1"/>
    </source>
</evidence>